<name>A0ABW8C1G4_9ACTN</name>
<proteinExistence type="predicted"/>
<protein>
    <submittedName>
        <fullName evidence="4">Glycoside hydrolase domain-containing protein</fullName>
    </submittedName>
</protein>
<feature type="region of interest" description="Disordered" evidence="1">
    <location>
        <begin position="34"/>
        <end position="124"/>
    </location>
</feature>
<dbReference type="InterPro" id="IPR015020">
    <property type="entry name" value="Rv2525c-like_Glyco_Hydro-like"/>
</dbReference>
<evidence type="ECO:0000313" key="4">
    <source>
        <dbReference type="EMBL" id="MFI9100259.1"/>
    </source>
</evidence>
<evidence type="ECO:0000256" key="1">
    <source>
        <dbReference type="SAM" id="MobiDB-lite"/>
    </source>
</evidence>
<dbReference type="SUPFAM" id="SSF51445">
    <property type="entry name" value="(Trans)glycosidases"/>
    <property type="match status" value="1"/>
</dbReference>
<evidence type="ECO:0000259" key="3">
    <source>
        <dbReference type="Pfam" id="PF08924"/>
    </source>
</evidence>
<dbReference type="Pfam" id="PF08924">
    <property type="entry name" value="Rv2525c_GlyHyd-like"/>
    <property type="match status" value="1"/>
</dbReference>
<feature type="chain" id="PRO_5047345988" evidence="2">
    <location>
        <begin position="31"/>
        <end position="367"/>
    </location>
</feature>
<reference evidence="4 5" key="1">
    <citation type="submission" date="2024-10" db="EMBL/GenBank/DDBJ databases">
        <title>The Natural Products Discovery Center: Release of the First 8490 Sequenced Strains for Exploring Actinobacteria Biosynthetic Diversity.</title>
        <authorList>
            <person name="Kalkreuter E."/>
            <person name="Kautsar S.A."/>
            <person name="Yang D."/>
            <person name="Bader C.D."/>
            <person name="Teijaro C.N."/>
            <person name="Fluegel L."/>
            <person name="Davis C.M."/>
            <person name="Simpson J.R."/>
            <person name="Lauterbach L."/>
            <person name="Steele A.D."/>
            <person name="Gui C."/>
            <person name="Meng S."/>
            <person name="Li G."/>
            <person name="Viehrig K."/>
            <person name="Ye F."/>
            <person name="Su P."/>
            <person name="Kiefer A.F."/>
            <person name="Nichols A."/>
            <person name="Cepeda A.J."/>
            <person name="Yan W."/>
            <person name="Fan B."/>
            <person name="Jiang Y."/>
            <person name="Adhikari A."/>
            <person name="Zheng C.-J."/>
            <person name="Schuster L."/>
            <person name="Cowan T.M."/>
            <person name="Smanski M.J."/>
            <person name="Chevrette M.G."/>
            <person name="De Carvalho L.P.S."/>
            <person name="Shen B."/>
        </authorList>
    </citation>
    <scope>NUCLEOTIDE SEQUENCE [LARGE SCALE GENOMIC DNA]</scope>
    <source>
        <strain evidence="4 5">NPDC053399</strain>
    </source>
</reference>
<gene>
    <name evidence="4" type="ORF">ACIGXA_07020</name>
</gene>
<evidence type="ECO:0000256" key="2">
    <source>
        <dbReference type="SAM" id="SignalP"/>
    </source>
</evidence>
<keyword evidence="5" id="KW-1185">Reference proteome</keyword>
<feature type="signal peptide" evidence="2">
    <location>
        <begin position="1"/>
        <end position="30"/>
    </location>
</feature>
<keyword evidence="4" id="KW-0378">Hydrolase</keyword>
<evidence type="ECO:0000313" key="5">
    <source>
        <dbReference type="Proteomes" id="UP001614394"/>
    </source>
</evidence>
<feature type="compositionally biased region" description="Polar residues" evidence="1">
    <location>
        <begin position="115"/>
        <end position="124"/>
    </location>
</feature>
<feature type="compositionally biased region" description="Low complexity" evidence="1">
    <location>
        <begin position="60"/>
        <end position="111"/>
    </location>
</feature>
<dbReference type="Proteomes" id="UP001614394">
    <property type="component" value="Unassembled WGS sequence"/>
</dbReference>
<sequence>MSNRRQPKQRRYIALSVASLILLAGGGAIAAEAVSSRGNDDTQQSENVADGTGPDGAAGTGATAGTAKPSASGAAKPAAGASSPAGATPSAGAPGGASAHATPSATTAAGARSGVPQSPGQSSTVVRLPAPRIFTGQAFDTCTAPNLTTMNTWRKSSPYGAAAVYIGGKNRGCAQPQLTSSWVRSVHSAGWQLIPLYVGAQPPCQTSRNPERITAANAASLGTADGADAVAKASALGMRSGSAIYLDMEAYDIGNASCVQSVLTYVQAWDRAAHAKGYWAGFYGFSQSSAAAIATAAGSHKADLPDALWYARYDNNADTTTGFPFASGLWTGHRRGHQYAVNKKETFGGATVTVDHNAWDAPVAVVN</sequence>
<comment type="caution">
    <text evidence="4">The sequence shown here is derived from an EMBL/GenBank/DDBJ whole genome shotgun (WGS) entry which is preliminary data.</text>
</comment>
<dbReference type="Gene3D" id="3.20.20.80">
    <property type="entry name" value="Glycosidases"/>
    <property type="match status" value="1"/>
</dbReference>
<dbReference type="RefSeq" id="WP_399645264.1">
    <property type="nucleotide sequence ID" value="NZ_JBITYG010000002.1"/>
</dbReference>
<organism evidence="4 5">
    <name type="scientific">Streptomyces fildesensis</name>
    <dbReference type="NCBI Taxonomy" id="375757"/>
    <lineage>
        <taxon>Bacteria</taxon>
        <taxon>Bacillati</taxon>
        <taxon>Actinomycetota</taxon>
        <taxon>Actinomycetes</taxon>
        <taxon>Kitasatosporales</taxon>
        <taxon>Streptomycetaceae</taxon>
        <taxon>Streptomyces</taxon>
    </lineage>
</organism>
<feature type="domain" description="Rv2525c-like glycoside hydrolase-like" evidence="3">
    <location>
        <begin position="152"/>
        <end position="359"/>
    </location>
</feature>
<accession>A0ABW8C1G4</accession>
<keyword evidence="2" id="KW-0732">Signal</keyword>
<dbReference type="EMBL" id="JBITYG010000002">
    <property type="protein sequence ID" value="MFI9100259.1"/>
    <property type="molecule type" value="Genomic_DNA"/>
</dbReference>
<dbReference type="InterPro" id="IPR017853">
    <property type="entry name" value="GH"/>
</dbReference>
<dbReference type="GO" id="GO:0016787">
    <property type="term" value="F:hydrolase activity"/>
    <property type="evidence" value="ECO:0007669"/>
    <property type="project" value="UniProtKB-KW"/>
</dbReference>